<dbReference type="InterPro" id="IPR005215">
    <property type="entry name" value="Trig_fac"/>
</dbReference>
<dbReference type="EC" id="5.2.1.8" evidence="3"/>
<name>A0A3L6QVH0_PANMI</name>
<protein>
    <recommendedName>
        <fullName evidence="3">peptidylprolyl isomerase</fullName>
        <ecNumber evidence="3">5.2.1.8</ecNumber>
    </recommendedName>
</protein>
<accession>A0A3L6QVH0</accession>
<dbReference type="FunFam" id="3.30.70.1050:FF:000004">
    <property type="entry name" value="Trigger factor"/>
    <property type="match status" value="1"/>
</dbReference>
<dbReference type="GO" id="GO:0043335">
    <property type="term" value="P:protein unfolding"/>
    <property type="evidence" value="ECO:0007669"/>
    <property type="project" value="TreeGrafter"/>
</dbReference>
<evidence type="ECO:0000259" key="9">
    <source>
        <dbReference type="Pfam" id="PF05697"/>
    </source>
</evidence>
<dbReference type="Pfam" id="PF05697">
    <property type="entry name" value="Trigger_N"/>
    <property type="match status" value="1"/>
</dbReference>
<dbReference type="AlphaFoldDB" id="A0A3L6QVH0"/>
<dbReference type="GO" id="GO:0015031">
    <property type="term" value="P:protein transport"/>
    <property type="evidence" value="ECO:0007669"/>
    <property type="project" value="InterPro"/>
</dbReference>
<evidence type="ECO:0000256" key="1">
    <source>
        <dbReference type="ARBA" id="ARBA00000971"/>
    </source>
</evidence>
<reference evidence="11" key="1">
    <citation type="journal article" date="2019" name="Nat. Commun.">
        <title>The genome of broomcorn millet.</title>
        <authorList>
            <person name="Zou C."/>
            <person name="Miki D."/>
            <person name="Li D."/>
            <person name="Tang Q."/>
            <person name="Xiao L."/>
            <person name="Rajput S."/>
            <person name="Deng P."/>
            <person name="Jia W."/>
            <person name="Huang R."/>
            <person name="Zhang M."/>
            <person name="Sun Y."/>
            <person name="Hu J."/>
            <person name="Fu X."/>
            <person name="Schnable P.S."/>
            <person name="Li F."/>
            <person name="Zhang H."/>
            <person name="Feng B."/>
            <person name="Zhu X."/>
            <person name="Liu R."/>
            <person name="Schnable J.C."/>
            <person name="Zhu J.-K."/>
            <person name="Zhang H."/>
        </authorList>
    </citation>
    <scope>NUCLEOTIDE SEQUENCE [LARGE SCALE GENOMIC DNA]</scope>
</reference>
<dbReference type="GO" id="GO:0051083">
    <property type="term" value="P:'de novo' cotranslational protein folding"/>
    <property type="evidence" value="ECO:0007669"/>
    <property type="project" value="TreeGrafter"/>
</dbReference>
<keyword evidence="4" id="KW-0697">Rotamase</keyword>
<sequence length="288" mass="30907">MELSTPLGSSLATPAAMALVSPNPKITKHICARGMQLQCQFSHKLRSVAPSMVLNKQPSQRINRKDYGSLKAASPVQCTENLMQSSISFKDFCVSVCAKEDGLIKIQVNVSGTMTDSIFEEVFTKKVAAAQPLPGFRRMKGGKTPDIPKEVALHLIGPSKVKKETIKKIINCTIAEYVQKEGLTASKNLKVHQSYEELEAAFEPGKEFCFDATCPGPRELDRAGSLATSMVTASLAFTAGAKQAPWQGATLAAWTATTTMASTRATTKRSGQLLGEAIGDPGQGTARR</sequence>
<dbReference type="OrthoDB" id="1881930at2759"/>
<comment type="catalytic activity">
    <reaction evidence="1">
        <text>[protein]-peptidylproline (omega=180) = [protein]-peptidylproline (omega=0)</text>
        <dbReference type="Rhea" id="RHEA:16237"/>
        <dbReference type="Rhea" id="RHEA-COMP:10747"/>
        <dbReference type="Rhea" id="RHEA-COMP:10748"/>
        <dbReference type="ChEBI" id="CHEBI:83833"/>
        <dbReference type="ChEBI" id="CHEBI:83834"/>
        <dbReference type="EC" id="5.2.1.8"/>
    </reaction>
</comment>
<comment type="caution">
    <text evidence="10">The sequence shown here is derived from an EMBL/GenBank/DDBJ whole genome shotgun (WGS) entry which is preliminary data.</text>
</comment>
<evidence type="ECO:0000313" key="11">
    <source>
        <dbReference type="Proteomes" id="UP000275267"/>
    </source>
</evidence>
<dbReference type="InterPro" id="IPR036611">
    <property type="entry name" value="Trigger_fac_ribosome-bd_sf"/>
</dbReference>
<dbReference type="PANTHER" id="PTHR30560">
    <property type="entry name" value="TRIGGER FACTOR CHAPERONE AND PEPTIDYL-PROLYL CIS/TRANS ISOMERASE"/>
    <property type="match status" value="1"/>
</dbReference>
<dbReference type="InterPro" id="IPR008881">
    <property type="entry name" value="Trigger_fac_ribosome-bd_bac"/>
</dbReference>
<gene>
    <name evidence="10" type="ORF">C2845_PM04G22150</name>
</gene>
<evidence type="ECO:0000256" key="8">
    <source>
        <dbReference type="SAM" id="MobiDB-lite"/>
    </source>
</evidence>
<evidence type="ECO:0000256" key="2">
    <source>
        <dbReference type="ARBA" id="ARBA00005464"/>
    </source>
</evidence>
<evidence type="ECO:0000256" key="5">
    <source>
        <dbReference type="ARBA" id="ARBA00023186"/>
    </source>
</evidence>
<feature type="domain" description="Trigger factor ribosome-binding bacterial" evidence="9">
    <location>
        <begin position="103"/>
        <end position="214"/>
    </location>
</feature>
<dbReference type="GO" id="GO:0043022">
    <property type="term" value="F:ribosome binding"/>
    <property type="evidence" value="ECO:0007669"/>
    <property type="project" value="TreeGrafter"/>
</dbReference>
<dbReference type="Proteomes" id="UP000275267">
    <property type="component" value="Unassembled WGS sequence"/>
</dbReference>
<evidence type="ECO:0000256" key="3">
    <source>
        <dbReference type="ARBA" id="ARBA00013194"/>
    </source>
</evidence>
<evidence type="ECO:0000256" key="7">
    <source>
        <dbReference type="ARBA" id="ARBA00024849"/>
    </source>
</evidence>
<proteinExistence type="inferred from homology"/>
<evidence type="ECO:0000256" key="6">
    <source>
        <dbReference type="ARBA" id="ARBA00023235"/>
    </source>
</evidence>
<organism evidence="10 11">
    <name type="scientific">Panicum miliaceum</name>
    <name type="common">Proso millet</name>
    <name type="synonym">Broomcorn millet</name>
    <dbReference type="NCBI Taxonomy" id="4540"/>
    <lineage>
        <taxon>Eukaryota</taxon>
        <taxon>Viridiplantae</taxon>
        <taxon>Streptophyta</taxon>
        <taxon>Embryophyta</taxon>
        <taxon>Tracheophyta</taxon>
        <taxon>Spermatophyta</taxon>
        <taxon>Magnoliopsida</taxon>
        <taxon>Liliopsida</taxon>
        <taxon>Poales</taxon>
        <taxon>Poaceae</taxon>
        <taxon>PACMAD clade</taxon>
        <taxon>Panicoideae</taxon>
        <taxon>Panicodae</taxon>
        <taxon>Paniceae</taxon>
        <taxon>Panicinae</taxon>
        <taxon>Panicum</taxon>
        <taxon>Panicum sect. Panicum</taxon>
    </lineage>
</organism>
<dbReference type="SUPFAM" id="SSF102735">
    <property type="entry name" value="Trigger factor ribosome-binding domain"/>
    <property type="match status" value="1"/>
</dbReference>
<dbReference type="GO" id="GO:0003755">
    <property type="term" value="F:peptidyl-prolyl cis-trans isomerase activity"/>
    <property type="evidence" value="ECO:0007669"/>
    <property type="project" value="UniProtKB-KW"/>
</dbReference>
<comment type="function">
    <text evidence="7">Involved in protein export. Acts as a chaperone by maintaining the newly synthesized protein in an open conformation. Functions as a peptidyl-prolyl cis-trans isomerase.</text>
</comment>
<feature type="region of interest" description="Disordered" evidence="8">
    <location>
        <begin position="264"/>
        <end position="288"/>
    </location>
</feature>
<dbReference type="Gene3D" id="3.30.70.1050">
    <property type="entry name" value="Trigger factor ribosome-binding domain"/>
    <property type="match status" value="1"/>
</dbReference>
<dbReference type="STRING" id="4540.A0A3L6QVH0"/>
<keyword evidence="5" id="KW-0143">Chaperone</keyword>
<evidence type="ECO:0000313" key="10">
    <source>
        <dbReference type="EMBL" id="RLM86735.1"/>
    </source>
</evidence>
<evidence type="ECO:0000256" key="4">
    <source>
        <dbReference type="ARBA" id="ARBA00023110"/>
    </source>
</evidence>
<dbReference type="EMBL" id="PQIB02000011">
    <property type="protein sequence ID" value="RLM86735.1"/>
    <property type="molecule type" value="Genomic_DNA"/>
</dbReference>
<comment type="similarity">
    <text evidence="2">Belongs to the FKBP-type PPIase family. Tig subfamily.</text>
</comment>
<dbReference type="PANTHER" id="PTHR30560:SF5">
    <property type="entry name" value="OS09G0515400 PROTEIN"/>
    <property type="match status" value="1"/>
</dbReference>
<keyword evidence="11" id="KW-1185">Reference proteome</keyword>
<dbReference type="GO" id="GO:0044183">
    <property type="term" value="F:protein folding chaperone"/>
    <property type="evidence" value="ECO:0007669"/>
    <property type="project" value="TreeGrafter"/>
</dbReference>
<keyword evidence="6" id="KW-0413">Isomerase</keyword>